<dbReference type="Proteomes" id="UP000054928">
    <property type="component" value="Unassembled WGS sequence"/>
</dbReference>
<protein>
    <recommendedName>
        <fullName evidence="3">Dynein regulatory complex subunit 7</fullName>
    </recommendedName>
    <alternativeName>
        <fullName evidence="12">Coiled-coil domain-containing protein 135</fullName>
    </alternativeName>
    <alternativeName>
        <fullName evidence="13">Coiled-coil domain-containing protein lobo homolog</fullName>
    </alternativeName>
</protein>
<keyword evidence="6" id="KW-0282">Flagellum</keyword>
<keyword evidence="4" id="KW-0963">Cytoplasm</keyword>
<dbReference type="GeneID" id="36399492"/>
<dbReference type="Pfam" id="PF24667">
    <property type="entry name" value="MORN_DRC7"/>
    <property type="match status" value="1"/>
</dbReference>
<dbReference type="InterPro" id="IPR038765">
    <property type="entry name" value="Papain-like_cys_pep_sf"/>
</dbReference>
<feature type="domain" description="CEP76/DRC7 peptidase-like" evidence="14">
    <location>
        <begin position="280"/>
        <end position="350"/>
    </location>
</feature>
<evidence type="ECO:0000256" key="11">
    <source>
        <dbReference type="ARBA" id="ARBA00023273"/>
    </source>
</evidence>
<comment type="similarity">
    <text evidence="2">Belongs to the DRC7 family.</text>
</comment>
<evidence type="ECO:0000259" key="16">
    <source>
        <dbReference type="Pfam" id="PF24671"/>
    </source>
</evidence>
<dbReference type="InterPro" id="IPR056291">
    <property type="entry name" value="MORN_DRC7"/>
</dbReference>
<evidence type="ECO:0000256" key="4">
    <source>
        <dbReference type="ARBA" id="ARBA00022490"/>
    </source>
</evidence>
<keyword evidence="5" id="KW-0221">Differentiation</keyword>
<evidence type="ECO:0000313" key="18">
    <source>
        <dbReference type="Proteomes" id="UP000054928"/>
    </source>
</evidence>
<dbReference type="Pfam" id="PF24656">
    <property type="entry name" value="CEPT76_peptidase"/>
    <property type="match status" value="1"/>
</dbReference>
<dbReference type="InterPro" id="IPR056290">
    <property type="entry name" value="CEPT76/DRC7_peptidase-like_dom"/>
</dbReference>
<reference evidence="18" key="1">
    <citation type="submission" date="2014-09" db="EMBL/GenBank/DDBJ databases">
        <authorList>
            <person name="Sharma Rahul"/>
            <person name="Thines Marco"/>
        </authorList>
    </citation>
    <scope>NUCLEOTIDE SEQUENCE [LARGE SCALE GENOMIC DNA]</scope>
</reference>
<evidence type="ECO:0000256" key="3">
    <source>
        <dbReference type="ARBA" id="ARBA00021303"/>
    </source>
</evidence>
<evidence type="ECO:0000256" key="6">
    <source>
        <dbReference type="ARBA" id="ARBA00022846"/>
    </source>
</evidence>
<comment type="subcellular location">
    <subcellularLocation>
        <location evidence="1">Cytoplasm</location>
        <location evidence="1">Cytoskeleton</location>
        <location evidence="1">Flagellum axoneme</location>
    </subcellularLocation>
</comment>
<feature type="domain" description="Dynein regulatory complex subunit 7 MORN" evidence="15">
    <location>
        <begin position="427"/>
        <end position="697"/>
    </location>
</feature>
<dbReference type="AlphaFoldDB" id="A0A0P1B1H8"/>
<evidence type="ECO:0000256" key="8">
    <source>
        <dbReference type="ARBA" id="ARBA00023054"/>
    </source>
</evidence>
<keyword evidence="8" id="KW-0175">Coiled coil</keyword>
<organism evidence="17 18">
    <name type="scientific">Plasmopara halstedii</name>
    <name type="common">Downy mildew of sunflower</name>
    <dbReference type="NCBI Taxonomy" id="4781"/>
    <lineage>
        <taxon>Eukaryota</taxon>
        <taxon>Sar</taxon>
        <taxon>Stramenopiles</taxon>
        <taxon>Oomycota</taxon>
        <taxon>Peronosporomycetes</taxon>
        <taxon>Peronosporales</taxon>
        <taxon>Peronosporaceae</taxon>
        <taxon>Plasmopara</taxon>
    </lineage>
</organism>
<keyword evidence="11" id="KW-0966">Cell projection</keyword>
<dbReference type="STRING" id="4781.A0A0P1B1H8"/>
<evidence type="ECO:0000256" key="7">
    <source>
        <dbReference type="ARBA" id="ARBA00022871"/>
    </source>
</evidence>
<keyword evidence="9" id="KW-0969">Cilium</keyword>
<evidence type="ECO:0000256" key="5">
    <source>
        <dbReference type="ARBA" id="ARBA00022782"/>
    </source>
</evidence>
<evidence type="ECO:0000256" key="12">
    <source>
        <dbReference type="ARBA" id="ARBA00031627"/>
    </source>
</evidence>
<accession>A0A0P1B1H8</accession>
<keyword evidence="18" id="KW-1185">Reference proteome</keyword>
<dbReference type="InterPro" id="IPR056292">
    <property type="entry name" value="DRC7_C"/>
</dbReference>
<feature type="domain" description="Dynein regulatory complex subunit 7 C-terminal" evidence="16">
    <location>
        <begin position="742"/>
        <end position="848"/>
    </location>
</feature>
<evidence type="ECO:0000256" key="13">
    <source>
        <dbReference type="ARBA" id="ARBA00031733"/>
    </source>
</evidence>
<dbReference type="SUPFAM" id="SSF54001">
    <property type="entry name" value="Cysteine proteinases"/>
    <property type="match status" value="1"/>
</dbReference>
<dbReference type="GO" id="GO:0048870">
    <property type="term" value="P:cell motility"/>
    <property type="evidence" value="ECO:0007669"/>
    <property type="project" value="TreeGrafter"/>
</dbReference>
<evidence type="ECO:0000313" key="17">
    <source>
        <dbReference type="EMBL" id="CEG47569.1"/>
    </source>
</evidence>
<dbReference type="OMA" id="CRDDYIT"/>
<evidence type="ECO:0000256" key="2">
    <source>
        <dbReference type="ARBA" id="ARBA00010738"/>
    </source>
</evidence>
<evidence type="ECO:0000259" key="15">
    <source>
        <dbReference type="Pfam" id="PF24667"/>
    </source>
</evidence>
<dbReference type="PANTHER" id="PTHR35249">
    <property type="entry name" value="DYNEIN REGULATORY COMPLEX SUBUNIT 7"/>
    <property type="match status" value="1"/>
</dbReference>
<dbReference type="RefSeq" id="XP_024583938.1">
    <property type="nucleotide sequence ID" value="XM_024718550.1"/>
</dbReference>
<dbReference type="EMBL" id="CCYD01002601">
    <property type="protein sequence ID" value="CEG47569.1"/>
    <property type="molecule type" value="Genomic_DNA"/>
</dbReference>
<evidence type="ECO:0000256" key="10">
    <source>
        <dbReference type="ARBA" id="ARBA00023212"/>
    </source>
</evidence>
<dbReference type="Pfam" id="PF24671">
    <property type="entry name" value="DRC7_C"/>
    <property type="match status" value="1"/>
</dbReference>
<sequence length="850" mass="98802">MKAEAKDGNKSMDALYARPDVIVQSDEDAAIAVRQVTMTGVVSSKQRRLLDNRVDVDMPSYNSCTLKECLCLEYIAGFQCQFERIFPTRRALYLNPPNENGVPKFVCTTIRPTLLPYRELYDCHTLARFLAGMIQYEPLANPLNPPLYLPSPTFTLKWQAGDSFDMATLLASFMIGAGYDAYVVNGIAPKWLCLLDQSKTPLPDLPVEKELHTLCDRIIANDRLKARENTNQVPLRSRTTFTSKILENQESEVKEVDNVHIEDNYRDDGEEEKDFLEGKRVHAWVLVRAGSREVPEHFFLEPSTGRMYALDTSPYILIESIWNHENYWVNMQQQAVHLTRFDLSNSSDWEYAILSIAERKVEAEADQDAKGGSNLSNDLEILSTKLDDQLGIEATDNDLILDIPPSWVHKLQIDRATFKKKFVQNSQQITLFHRAKVEEFAEGTHEQGLVVRVTLFRDEEYTLPIEIREYFQNRKDRLESRFRFPFEGKFEEFFAAGRNPDALQSRTEWLGYRRDFHFYTDARSDGLVTRQEEIQKRVVEHFDKRDDFLCFRSVTLASENEKIDARNPYILPGGPTGEIGIRSMKEKFARNMKLVADEDQRKRAYNVREGSIQVFFHYAEGKITASSRTYHKAPNVPIEVVMADPTSRKPKLSVLEDEMRTFLQTEKDCYNAIRRSDIETQDILKTRKREESAIVLETNVFDQNEHEVQDQDKEDVQELEMVQNEVDYLSPFLPSGYATEKILTKEEAQAVRDLCLRNLKERLLERANIIQGRLNKENSQLAKRQAAYQRSQREHIEDPDDDFERFCSDTMFRIQILEQRLTRHEETALLKYAEMDKRLNSDPRLRVLHR</sequence>
<dbReference type="PANTHER" id="PTHR35249:SF2">
    <property type="entry name" value="DYNEIN REGULATORY COMPLEX SUBUNIT 7"/>
    <property type="match status" value="1"/>
</dbReference>
<evidence type="ECO:0000259" key="14">
    <source>
        <dbReference type="Pfam" id="PF24656"/>
    </source>
</evidence>
<dbReference type="InterPro" id="IPR033551">
    <property type="entry name" value="DRC7/lobo"/>
</dbReference>
<dbReference type="GO" id="GO:0031514">
    <property type="term" value="C:motile cilium"/>
    <property type="evidence" value="ECO:0007669"/>
    <property type="project" value="TreeGrafter"/>
</dbReference>
<evidence type="ECO:0000256" key="1">
    <source>
        <dbReference type="ARBA" id="ARBA00004611"/>
    </source>
</evidence>
<dbReference type="OrthoDB" id="10262874at2759"/>
<dbReference type="GO" id="GO:0007283">
    <property type="term" value="P:spermatogenesis"/>
    <property type="evidence" value="ECO:0007669"/>
    <property type="project" value="UniProtKB-KW"/>
</dbReference>
<dbReference type="GO" id="GO:0030154">
    <property type="term" value="P:cell differentiation"/>
    <property type="evidence" value="ECO:0007669"/>
    <property type="project" value="UniProtKB-KW"/>
</dbReference>
<evidence type="ECO:0000256" key="9">
    <source>
        <dbReference type="ARBA" id="ARBA00023069"/>
    </source>
</evidence>
<proteinExistence type="inferred from homology"/>
<keyword evidence="10" id="KW-0206">Cytoskeleton</keyword>
<keyword evidence="7" id="KW-0744">Spermatogenesis</keyword>
<name>A0A0P1B1H8_PLAHL</name>